<feature type="compositionally biased region" description="Polar residues" evidence="1">
    <location>
        <begin position="93"/>
        <end position="104"/>
    </location>
</feature>
<sequence>MDLGSDEDRSLAGTLSGTKIPTGPPTRKGSRAGSPRQRRRRSKSKSKTKRRGGRRSKSKGRRRRSSRRSSRRSRTGSRRGKRRGSVRKVSKAGMTSSESGTNSPEGAISPVPVLGEGESSLISSHVTELEITLYRPLPEDGKPLLFFDTTACLFREHGRQIDYVGVGRRMTNDKGLLHRAHDVVSVDTACKVSDNFLEPAGGPKVVAGDTVVANLKKVSMCAGFSLCSTLFTKEVPLCEATGVYYAVKKANERLPLAIVPVQVTTVGHNSCIVLMVRKRKNCSESAWELVRLGETLVQQDVKGVVKALQSRGLVDPANYTFDFLRFLSHSTADHDSESMDSFDDYIDDADHLREKSPTPFTDSLAPDDLLRNIPRVKREGRRQYSVGRSAVNLFVAEGDSSDDDEVTEDALRAVVPKYTDTLPVRYDDKTYNIGSCSDRLTHHYVDRREEYGLISADALGNGSTNLPPIVNPTSLDLRRFSFGTMGFLRPPIPPELSSTFPHMGRRRPTLCSRGTRLGSPSRKKRRKGKPRRKRKSRSRSRSHSRRKRRSSSRKSSCKSRRGTEKQ</sequence>
<evidence type="ECO:0000313" key="3">
    <source>
        <dbReference type="Proteomes" id="UP000195570"/>
    </source>
</evidence>
<dbReference type="Proteomes" id="UP000195570">
    <property type="component" value="Unassembled WGS sequence"/>
</dbReference>
<accession>A0A1G4I650</accession>
<dbReference type="EMBL" id="CZPT02000721">
    <property type="protein sequence ID" value="SCU67297.1"/>
    <property type="molecule type" value="Genomic_DNA"/>
</dbReference>
<evidence type="ECO:0000256" key="1">
    <source>
        <dbReference type="SAM" id="MobiDB-lite"/>
    </source>
</evidence>
<gene>
    <name evidence="2" type="ORF">TEOVI_000041500</name>
</gene>
<organism evidence="2 3">
    <name type="scientific">Trypanosoma equiperdum</name>
    <dbReference type="NCBI Taxonomy" id="5694"/>
    <lineage>
        <taxon>Eukaryota</taxon>
        <taxon>Discoba</taxon>
        <taxon>Euglenozoa</taxon>
        <taxon>Kinetoplastea</taxon>
        <taxon>Metakinetoplastina</taxon>
        <taxon>Trypanosomatida</taxon>
        <taxon>Trypanosomatidae</taxon>
        <taxon>Trypanosoma</taxon>
    </lineage>
</organism>
<feature type="compositionally biased region" description="Basic and acidic residues" evidence="1">
    <location>
        <begin position="1"/>
        <end position="10"/>
    </location>
</feature>
<dbReference type="VEuPathDB" id="TriTrypDB:TEOVI_000041500"/>
<dbReference type="AlphaFoldDB" id="A0A1G4I650"/>
<reference evidence="2" key="1">
    <citation type="submission" date="2016-09" db="EMBL/GenBank/DDBJ databases">
        <authorList>
            <person name="Hebert L."/>
            <person name="Moumen B."/>
        </authorList>
    </citation>
    <scope>NUCLEOTIDE SEQUENCE [LARGE SCALE GENOMIC DNA]</scope>
    <source>
        <strain evidence="2">OVI</strain>
    </source>
</reference>
<name>A0A1G4I650_TRYEQ</name>
<feature type="region of interest" description="Disordered" evidence="1">
    <location>
        <begin position="1"/>
        <end position="114"/>
    </location>
</feature>
<comment type="caution">
    <text evidence="2">The sequence shown here is derived from an EMBL/GenBank/DDBJ whole genome shotgun (WGS) entry which is preliminary data.</text>
</comment>
<feature type="compositionally biased region" description="Basic residues" evidence="1">
    <location>
        <begin position="36"/>
        <end position="90"/>
    </location>
</feature>
<dbReference type="GeneID" id="92374355"/>
<evidence type="ECO:0000313" key="2">
    <source>
        <dbReference type="EMBL" id="SCU67297.1"/>
    </source>
</evidence>
<proteinExistence type="predicted"/>
<dbReference type="RefSeq" id="XP_067078629.1">
    <property type="nucleotide sequence ID" value="XM_067222528.1"/>
</dbReference>
<protein>
    <submittedName>
        <fullName evidence="2">Uncharacterized protein</fullName>
    </submittedName>
</protein>
<keyword evidence="3" id="KW-1185">Reference proteome</keyword>
<feature type="region of interest" description="Disordered" evidence="1">
    <location>
        <begin position="491"/>
        <end position="566"/>
    </location>
</feature>
<feature type="compositionally biased region" description="Basic residues" evidence="1">
    <location>
        <begin position="521"/>
        <end position="560"/>
    </location>
</feature>